<dbReference type="GO" id="GO:0045490">
    <property type="term" value="P:pectin catabolic process"/>
    <property type="evidence" value="ECO:0007669"/>
    <property type="project" value="InterPro"/>
</dbReference>
<reference evidence="1 2" key="1">
    <citation type="submission" date="2016-11" db="EMBL/GenBank/DDBJ databases">
        <authorList>
            <person name="Jaros S."/>
            <person name="Januszkiewicz K."/>
            <person name="Wedrychowicz H."/>
        </authorList>
    </citation>
    <scope>NUCLEOTIDE SEQUENCE [LARGE SCALE GENOMIC DNA]</scope>
    <source>
        <strain evidence="1 2">CGMCC 1.6102</strain>
    </source>
</reference>
<dbReference type="EMBL" id="FRCY01000021">
    <property type="protein sequence ID" value="SHN33337.1"/>
    <property type="molecule type" value="Genomic_DNA"/>
</dbReference>
<dbReference type="Pfam" id="PF06917">
    <property type="entry name" value="Pectate_lyase_2"/>
    <property type="match status" value="1"/>
</dbReference>
<dbReference type="AlphaFoldDB" id="A0A1M7QPI9"/>
<dbReference type="OrthoDB" id="2505409at2"/>
<keyword evidence="1" id="KW-0456">Lyase</keyword>
<gene>
    <name evidence="1" type="ORF">SAMN04488057_12151</name>
</gene>
<dbReference type="STRING" id="388280.SAMN04488057_12151"/>
<dbReference type="RefSeq" id="WP_073097919.1">
    <property type="nucleotide sequence ID" value="NZ_FRCY01000021.1"/>
</dbReference>
<accession>A0A1M7QPI9</accession>
<protein>
    <submittedName>
        <fullName evidence="1">Pectate lyase</fullName>
    </submittedName>
</protein>
<keyword evidence="2" id="KW-1185">Reference proteome</keyword>
<organism evidence="1 2">
    <name type="scientific">Cyclobacterium lianum</name>
    <dbReference type="NCBI Taxonomy" id="388280"/>
    <lineage>
        <taxon>Bacteria</taxon>
        <taxon>Pseudomonadati</taxon>
        <taxon>Bacteroidota</taxon>
        <taxon>Cytophagia</taxon>
        <taxon>Cytophagales</taxon>
        <taxon>Cyclobacteriaceae</taxon>
        <taxon>Cyclobacterium</taxon>
    </lineage>
</organism>
<dbReference type="Gene3D" id="1.50.10.20">
    <property type="match status" value="1"/>
</dbReference>
<dbReference type="GO" id="GO:0042597">
    <property type="term" value="C:periplasmic space"/>
    <property type="evidence" value="ECO:0007669"/>
    <property type="project" value="InterPro"/>
</dbReference>
<dbReference type="InterPro" id="IPR010702">
    <property type="entry name" value="Pectate_lyase_2"/>
</dbReference>
<dbReference type="GO" id="GO:0016837">
    <property type="term" value="F:carbon-oxygen lyase activity, acting on polysaccharides"/>
    <property type="evidence" value="ECO:0007669"/>
    <property type="project" value="InterPro"/>
</dbReference>
<evidence type="ECO:0000313" key="1">
    <source>
        <dbReference type="EMBL" id="SHN33337.1"/>
    </source>
</evidence>
<proteinExistence type="predicted"/>
<evidence type="ECO:0000313" key="2">
    <source>
        <dbReference type="Proteomes" id="UP000184513"/>
    </source>
</evidence>
<dbReference type="Proteomes" id="UP000184513">
    <property type="component" value="Unassembled WGS sequence"/>
</dbReference>
<sequence length="506" mass="58172">MKLKNANDMKRYAVLFSVLFLLGLYSFVSNEEHEKDRLLKIVKDYADAMIEKGRDGYGDKQSPLFAAALDRSRMRLGSADLFGEIQGVRKSDRSLGGANPQEDRSLYAILYQLTEITADEKYAREADKSLKYFFDHCQSPETGLMAWGEHLFWDFRSEAVGGIDMHEINGEWPFWEQCYRLAPEASWRFALGLWDNQIDSKETGDYSRHARWSRRETYQGFEFPRYAGQMISTWADAYVRKENEDNARREDLIDAMTTVVRRMEENSEIAESGYLIAGRAEQGDHINVVWLNNNLEMARCLWNAADKIKPFDRELAIRMEHLAMEQDLDFHRTKHHIDEGGGFTVTLHAKTGEPRHRSMNIPYTAVWASGYGYSTHADLGNLLFSRYLQLKESHPQLAGKYKTLIVTAAEQYLAASPDENELQKPDAFANVIQLMINTHKITGAEKFLGRAEYFAWSGIDLFMPDGNPLPRASNQHDHYEAITGGPDFMYALLHLYQQYNLSQSDL</sequence>
<name>A0A1M7QPI9_9BACT</name>